<name>A0ACB9NSB3_9MYRT</name>
<protein>
    <submittedName>
        <fullName evidence="1">Uncharacterized protein</fullName>
    </submittedName>
</protein>
<accession>A0ACB9NSB3</accession>
<evidence type="ECO:0000313" key="2">
    <source>
        <dbReference type="Proteomes" id="UP001057402"/>
    </source>
</evidence>
<keyword evidence="2" id="KW-1185">Reference proteome</keyword>
<proteinExistence type="predicted"/>
<comment type="caution">
    <text evidence="1">The sequence shown here is derived from an EMBL/GenBank/DDBJ whole genome shotgun (WGS) entry which is preliminary data.</text>
</comment>
<dbReference type="EMBL" id="CM042886">
    <property type="protein sequence ID" value="KAI4338931.1"/>
    <property type="molecule type" value="Genomic_DNA"/>
</dbReference>
<dbReference type="Proteomes" id="UP001057402">
    <property type="component" value="Chromosome 7"/>
</dbReference>
<gene>
    <name evidence="1" type="ORF">MLD38_023935</name>
</gene>
<sequence>MRGLIDRIQPNSASEVRRAAVIDYIQRLIRRCLGCEVFPFGSVPLKTYLPDGDIDLTAFGGINAEDTLAHNVFAVLESEDQNEEAEFLVKDVQLIWAEVKLVKCIIQNIVVDISFNQIGGLCTLCFLEQIDRVIGKDHLFKRSIILVKAWCYYESRILGAHHGLISTYALETLVLYIFHLFHASLDAPLAVLHRFLDYYSKFDWDKYCVSLSGPVLIASLPEFVVETPENDGRELLLSNELLKECVEKFSVPSNGYGPHGRTFVPKHLNIVDPLKETNNLGRSVSKGSFFRIRSAFSFGVRKLEKVLCDPDMDIANELREIFSNTLDRHGSGRRPDVQDIISEYDNLKLSDEEIVRSTSLKEGPQNCEQVVLSETLSEPDTLGSAVSLSDHIPREETNDAVKSQSPAPSNSSQPSKVLESSSQMSKVHHISHPFSSHSLAETRDRRNGVVDMEHAECCVPEAIVSGEVLFSTEGCSRENHIGSGREVLPSTRTRNSNSISSPRSWFSEDTYLGYPSAWAPLGTGVPNPLADLRGDFDSQLSSLCYGRWCYEFAWGVQMSHTAPPFIPQYQVEKSWDVVRRSLQHKREVFPKVNHNGVPTRPTYYPVNSRPMSSVPFVVEETSKPRGTGTYFPNTNHYRDRNSSGRGRNQTATRSPRGNGRLKTETDFVERSTELPQPQFKSIPLDPLSSSSPGSISSDANGSSQLSENAAEFCPSGQNTSATLDNVTDDWGSGNGIVWPQPVKDVNQERIPLQSYHLKDEGDFPPLS</sequence>
<reference evidence="2" key="1">
    <citation type="journal article" date="2023" name="Front. Plant Sci.">
        <title>Chromosomal-level genome assembly of Melastoma candidum provides insights into trichome evolution.</title>
        <authorList>
            <person name="Zhong Y."/>
            <person name="Wu W."/>
            <person name="Sun C."/>
            <person name="Zou P."/>
            <person name="Liu Y."/>
            <person name="Dai S."/>
            <person name="Zhou R."/>
        </authorList>
    </citation>
    <scope>NUCLEOTIDE SEQUENCE [LARGE SCALE GENOMIC DNA]</scope>
</reference>
<evidence type="ECO:0000313" key="1">
    <source>
        <dbReference type="EMBL" id="KAI4338931.1"/>
    </source>
</evidence>
<organism evidence="1 2">
    <name type="scientific">Melastoma candidum</name>
    <dbReference type="NCBI Taxonomy" id="119954"/>
    <lineage>
        <taxon>Eukaryota</taxon>
        <taxon>Viridiplantae</taxon>
        <taxon>Streptophyta</taxon>
        <taxon>Embryophyta</taxon>
        <taxon>Tracheophyta</taxon>
        <taxon>Spermatophyta</taxon>
        <taxon>Magnoliopsida</taxon>
        <taxon>eudicotyledons</taxon>
        <taxon>Gunneridae</taxon>
        <taxon>Pentapetalae</taxon>
        <taxon>rosids</taxon>
        <taxon>malvids</taxon>
        <taxon>Myrtales</taxon>
        <taxon>Melastomataceae</taxon>
        <taxon>Melastomatoideae</taxon>
        <taxon>Melastomateae</taxon>
        <taxon>Melastoma</taxon>
    </lineage>
</organism>